<organism evidence="1 2">
    <name type="scientific">Rosa chinensis</name>
    <name type="common">China rose</name>
    <dbReference type="NCBI Taxonomy" id="74649"/>
    <lineage>
        <taxon>Eukaryota</taxon>
        <taxon>Viridiplantae</taxon>
        <taxon>Streptophyta</taxon>
        <taxon>Embryophyta</taxon>
        <taxon>Tracheophyta</taxon>
        <taxon>Spermatophyta</taxon>
        <taxon>Magnoliopsida</taxon>
        <taxon>eudicotyledons</taxon>
        <taxon>Gunneridae</taxon>
        <taxon>Pentapetalae</taxon>
        <taxon>rosids</taxon>
        <taxon>fabids</taxon>
        <taxon>Rosales</taxon>
        <taxon>Rosaceae</taxon>
        <taxon>Rosoideae</taxon>
        <taxon>Rosoideae incertae sedis</taxon>
        <taxon>Rosa</taxon>
    </lineage>
</organism>
<dbReference type="AlphaFoldDB" id="A0A2P6PGM9"/>
<name>A0A2P6PGM9_ROSCH</name>
<accession>A0A2P6PGM9</accession>
<sequence>MSLPDPHSLSTEFEIPNFLGFQFSISDTIHSRAWLPRLAFQAVRPRRDRHRYHHQWMLLLAASWVLSPATFPPLSPLRPKPPNHGLFQASSGSSLLGRSHCGGDVLSSAPDI</sequence>
<evidence type="ECO:0000313" key="1">
    <source>
        <dbReference type="EMBL" id="PRQ21077.1"/>
    </source>
</evidence>
<proteinExistence type="predicted"/>
<comment type="caution">
    <text evidence="1">The sequence shown here is derived from an EMBL/GenBank/DDBJ whole genome shotgun (WGS) entry which is preliminary data.</text>
</comment>
<dbReference type="EMBL" id="PDCK01000045">
    <property type="protein sequence ID" value="PRQ21077.1"/>
    <property type="molecule type" value="Genomic_DNA"/>
</dbReference>
<dbReference type="Proteomes" id="UP000238479">
    <property type="component" value="Chromosome 7"/>
</dbReference>
<evidence type="ECO:0000313" key="2">
    <source>
        <dbReference type="Proteomes" id="UP000238479"/>
    </source>
</evidence>
<reference evidence="1 2" key="1">
    <citation type="journal article" date="2018" name="Nat. Genet.">
        <title>The Rosa genome provides new insights in the design of modern roses.</title>
        <authorList>
            <person name="Bendahmane M."/>
        </authorList>
    </citation>
    <scope>NUCLEOTIDE SEQUENCE [LARGE SCALE GENOMIC DNA]</scope>
    <source>
        <strain evidence="2">cv. Old Blush</strain>
    </source>
</reference>
<gene>
    <name evidence="1" type="ORF">RchiOBHm_Chr7g0235161</name>
</gene>
<keyword evidence="2" id="KW-1185">Reference proteome</keyword>
<dbReference type="Gramene" id="PRQ21077">
    <property type="protein sequence ID" value="PRQ21077"/>
    <property type="gene ID" value="RchiOBHm_Chr7g0235161"/>
</dbReference>
<protein>
    <submittedName>
        <fullName evidence="1">Uncharacterized protein</fullName>
    </submittedName>
</protein>